<dbReference type="InterPro" id="IPR036875">
    <property type="entry name" value="Znf_CCHC_sf"/>
</dbReference>
<dbReference type="GO" id="GO:0003676">
    <property type="term" value="F:nucleic acid binding"/>
    <property type="evidence" value="ECO:0007669"/>
    <property type="project" value="InterPro"/>
</dbReference>
<organism evidence="4 5">
    <name type="scientific">Lichtheimia ornata</name>
    <dbReference type="NCBI Taxonomy" id="688661"/>
    <lineage>
        <taxon>Eukaryota</taxon>
        <taxon>Fungi</taxon>
        <taxon>Fungi incertae sedis</taxon>
        <taxon>Mucoromycota</taxon>
        <taxon>Mucoromycotina</taxon>
        <taxon>Mucoromycetes</taxon>
        <taxon>Mucorales</taxon>
        <taxon>Lichtheimiaceae</taxon>
        <taxon>Lichtheimia</taxon>
    </lineage>
</organism>
<feature type="region of interest" description="Disordered" evidence="2">
    <location>
        <begin position="12"/>
        <end position="38"/>
    </location>
</feature>
<dbReference type="RefSeq" id="XP_058339255.1">
    <property type="nucleotide sequence ID" value="XM_058490020.1"/>
</dbReference>
<feature type="domain" description="CCHC-type" evidence="3">
    <location>
        <begin position="207"/>
        <end position="222"/>
    </location>
</feature>
<protein>
    <recommendedName>
        <fullName evidence="3">CCHC-type domain-containing protein</fullName>
    </recommendedName>
</protein>
<evidence type="ECO:0000259" key="3">
    <source>
        <dbReference type="PROSITE" id="PS50158"/>
    </source>
</evidence>
<dbReference type="GeneID" id="83217441"/>
<gene>
    <name evidence="4" type="ORF">O0I10_010037</name>
</gene>
<proteinExistence type="predicted"/>
<dbReference type="InterPro" id="IPR001878">
    <property type="entry name" value="Znf_CCHC"/>
</dbReference>
<accession>A0AAD7UYC4</accession>
<comment type="caution">
    <text evidence="4">The sequence shown here is derived from an EMBL/GenBank/DDBJ whole genome shotgun (WGS) entry which is preliminary data.</text>
</comment>
<dbReference type="Proteomes" id="UP001234581">
    <property type="component" value="Unassembled WGS sequence"/>
</dbReference>
<dbReference type="Gene3D" id="4.10.60.10">
    <property type="entry name" value="Zinc finger, CCHC-type"/>
    <property type="match status" value="1"/>
</dbReference>
<evidence type="ECO:0000313" key="5">
    <source>
        <dbReference type="Proteomes" id="UP001234581"/>
    </source>
</evidence>
<dbReference type="EMBL" id="JARTCD010000063">
    <property type="protein sequence ID" value="KAJ8654341.1"/>
    <property type="molecule type" value="Genomic_DNA"/>
</dbReference>
<dbReference type="PROSITE" id="PS50158">
    <property type="entry name" value="ZF_CCHC"/>
    <property type="match status" value="1"/>
</dbReference>
<name>A0AAD7UYC4_9FUNG</name>
<dbReference type="GO" id="GO:0008270">
    <property type="term" value="F:zinc ion binding"/>
    <property type="evidence" value="ECO:0007669"/>
    <property type="project" value="UniProtKB-KW"/>
</dbReference>
<keyword evidence="1" id="KW-0479">Metal-binding</keyword>
<evidence type="ECO:0000313" key="4">
    <source>
        <dbReference type="EMBL" id="KAJ8654341.1"/>
    </source>
</evidence>
<keyword evidence="1" id="KW-0863">Zinc-finger</keyword>
<feature type="compositionally biased region" description="Polar residues" evidence="2">
    <location>
        <begin position="156"/>
        <end position="184"/>
    </location>
</feature>
<evidence type="ECO:0000256" key="2">
    <source>
        <dbReference type="SAM" id="MobiDB-lite"/>
    </source>
</evidence>
<reference evidence="4 5" key="1">
    <citation type="submission" date="2023-03" db="EMBL/GenBank/DDBJ databases">
        <title>Genome sequence of Lichtheimia ornata CBS 291.66.</title>
        <authorList>
            <person name="Mohabir J.T."/>
            <person name="Shea T.P."/>
            <person name="Kurbessoian T."/>
            <person name="Berby B."/>
            <person name="Fontaine J."/>
            <person name="Livny J."/>
            <person name="Gnirke A."/>
            <person name="Stajich J.E."/>
            <person name="Cuomo C.A."/>
        </authorList>
    </citation>
    <scope>NUCLEOTIDE SEQUENCE [LARGE SCALE GENOMIC DNA]</scope>
    <source>
        <strain evidence="4">CBS 291.66</strain>
    </source>
</reference>
<keyword evidence="5" id="KW-1185">Reference proteome</keyword>
<dbReference type="SUPFAM" id="SSF57756">
    <property type="entry name" value="Retrovirus zinc finger-like domains"/>
    <property type="match status" value="1"/>
</dbReference>
<sequence length="327" mass="36409">MLQSLGLETTFGSTRTTGSHGLDPQHATFHDQGGGPATFQQDQANMELAFLDHVCASTQYFSSLLSELQRIQQQKYESMKAFGPRLATLLRRIDPQLSEPMRLYFLLTKAQSSIVHEIRKQPINDFSSAIEYGIRIEEMPGFGVGHVSAIVPLPPSTTSAATQPSALTGSSNDPMDVDPQQSAQRFKRGGKDSYRNHKTRGKGKVKRCFRCDEIGHFAKHCKTNQQGAQVVADAFETSLFDSLTTPYASQNTQNTYNAQMGTRREFVVKAEVIGSNMVVMVKLNCSHSTIPFLLSSFFYSLAVPLLSLFKSIPPFVFCPCFFVHFHY</sequence>
<keyword evidence="1" id="KW-0862">Zinc</keyword>
<evidence type="ECO:0000256" key="1">
    <source>
        <dbReference type="PROSITE-ProRule" id="PRU00047"/>
    </source>
</evidence>
<feature type="region of interest" description="Disordered" evidence="2">
    <location>
        <begin position="155"/>
        <end position="199"/>
    </location>
</feature>
<dbReference type="AlphaFoldDB" id="A0AAD7UYC4"/>